<evidence type="ECO:0000313" key="2">
    <source>
        <dbReference type="Proteomes" id="UP000198814"/>
    </source>
</evidence>
<gene>
    <name evidence="1" type="ORF">SAMN05216333_13128</name>
</gene>
<dbReference type="EMBL" id="FODO01000031">
    <property type="protein sequence ID" value="SEO99257.1"/>
    <property type="molecule type" value="Genomic_DNA"/>
</dbReference>
<organism evidence="1 2">
    <name type="scientific">Nitrosomonas oligotropha</name>
    <dbReference type="NCBI Taxonomy" id="42354"/>
    <lineage>
        <taxon>Bacteria</taxon>
        <taxon>Pseudomonadati</taxon>
        <taxon>Pseudomonadota</taxon>
        <taxon>Betaproteobacteria</taxon>
        <taxon>Nitrosomonadales</taxon>
        <taxon>Nitrosomonadaceae</taxon>
        <taxon>Nitrosomonas</taxon>
    </lineage>
</organism>
<reference evidence="2" key="1">
    <citation type="submission" date="2016-10" db="EMBL/GenBank/DDBJ databases">
        <authorList>
            <person name="Varghese N."/>
            <person name="Submissions S."/>
        </authorList>
    </citation>
    <scope>NUCLEOTIDE SEQUENCE [LARGE SCALE GENOMIC DNA]</scope>
    <source>
        <strain evidence="2">Nm76</strain>
    </source>
</reference>
<keyword evidence="2" id="KW-1185">Reference proteome</keyword>
<name>A0A1H8U874_9PROT</name>
<protein>
    <submittedName>
        <fullName evidence="1">Uncharacterized protein</fullName>
    </submittedName>
</protein>
<dbReference type="STRING" id="42354.SAMN05216333_13128"/>
<dbReference type="Proteomes" id="UP000198814">
    <property type="component" value="Unassembled WGS sequence"/>
</dbReference>
<evidence type="ECO:0000313" key="1">
    <source>
        <dbReference type="EMBL" id="SEO99257.1"/>
    </source>
</evidence>
<dbReference type="OrthoDB" id="8547300at2"/>
<accession>A0A1H8U874</accession>
<dbReference type="AlphaFoldDB" id="A0A1H8U874"/>
<sequence length="164" mass="19408">MKTDKQVGTECYSVFNHLQRLTDQHIPEMDYETAIQIPENSLQIHSVTFFHNLRLSALENNFAGLLANCYFESEDFDQFKRLTPFLCPASHLVCSRTLVPFHQIDEEKVLDFFMRFVANFSVNENIAEFIQFKVIPFMHNFRIRNEEITRSFPKLRRLTSQSLH</sequence>
<proteinExistence type="predicted"/>
<dbReference type="RefSeq" id="WP_090322060.1">
    <property type="nucleotide sequence ID" value="NZ_FNOE01000035.1"/>
</dbReference>